<proteinExistence type="predicted"/>
<accession>A0A8T0FGC2</accession>
<keyword evidence="3" id="KW-0862">Zinc</keyword>
<dbReference type="SUPFAM" id="SSF56672">
    <property type="entry name" value="DNA/RNA polymerases"/>
    <property type="match status" value="1"/>
</dbReference>
<dbReference type="PROSITE" id="PS50157">
    <property type="entry name" value="ZINC_FINGER_C2H2_2"/>
    <property type="match status" value="2"/>
</dbReference>
<dbReference type="InterPro" id="IPR036236">
    <property type="entry name" value="Znf_C2H2_sf"/>
</dbReference>
<evidence type="ECO:0000259" key="7">
    <source>
        <dbReference type="PROSITE" id="PS50878"/>
    </source>
</evidence>
<feature type="domain" description="C2H2-type" evidence="5">
    <location>
        <begin position="76"/>
        <end position="103"/>
    </location>
</feature>
<feature type="domain" description="Reverse transcriptase" evidence="7">
    <location>
        <begin position="480"/>
        <end position="759"/>
    </location>
</feature>
<organism evidence="8 9">
    <name type="scientific">Argiope bruennichi</name>
    <name type="common">Wasp spider</name>
    <name type="synonym">Aranea bruennichi</name>
    <dbReference type="NCBI Taxonomy" id="94029"/>
    <lineage>
        <taxon>Eukaryota</taxon>
        <taxon>Metazoa</taxon>
        <taxon>Ecdysozoa</taxon>
        <taxon>Arthropoda</taxon>
        <taxon>Chelicerata</taxon>
        <taxon>Arachnida</taxon>
        <taxon>Araneae</taxon>
        <taxon>Araneomorphae</taxon>
        <taxon>Entelegynae</taxon>
        <taxon>Araneoidea</taxon>
        <taxon>Araneidae</taxon>
        <taxon>Argiope</taxon>
    </lineage>
</organism>
<feature type="domain" description="BED-type" evidence="6">
    <location>
        <begin position="229"/>
        <end position="281"/>
    </location>
</feature>
<dbReference type="InterPro" id="IPR000477">
    <property type="entry name" value="RT_dom"/>
</dbReference>
<dbReference type="PROSITE" id="PS50878">
    <property type="entry name" value="RT_POL"/>
    <property type="match status" value="1"/>
</dbReference>
<protein>
    <submittedName>
        <fullName evidence="8">Retrovirus-related Pol polyprotein type-2 like protein</fullName>
    </submittedName>
</protein>
<keyword evidence="1" id="KW-0479">Metal-binding</keyword>
<evidence type="ECO:0000256" key="2">
    <source>
        <dbReference type="ARBA" id="ARBA00022771"/>
    </source>
</evidence>
<keyword evidence="2 4" id="KW-0863">Zinc-finger</keyword>
<evidence type="ECO:0000259" key="5">
    <source>
        <dbReference type="PROSITE" id="PS50157"/>
    </source>
</evidence>
<keyword evidence="9" id="KW-1185">Reference proteome</keyword>
<dbReference type="Pfam" id="PF00078">
    <property type="entry name" value="RVT_1"/>
    <property type="match status" value="1"/>
</dbReference>
<name>A0A8T0FGC2_ARGBR</name>
<evidence type="ECO:0000256" key="3">
    <source>
        <dbReference type="ARBA" id="ARBA00022833"/>
    </source>
</evidence>
<dbReference type="SMART" id="SM00355">
    <property type="entry name" value="ZnF_C2H2"/>
    <property type="match status" value="3"/>
</dbReference>
<evidence type="ECO:0000256" key="4">
    <source>
        <dbReference type="PROSITE-ProRule" id="PRU00042"/>
    </source>
</evidence>
<dbReference type="AlphaFoldDB" id="A0A8T0FGC2"/>
<dbReference type="GO" id="GO:0008270">
    <property type="term" value="F:zinc ion binding"/>
    <property type="evidence" value="ECO:0007669"/>
    <property type="project" value="UniProtKB-KW"/>
</dbReference>
<dbReference type="Proteomes" id="UP000807504">
    <property type="component" value="Unassembled WGS sequence"/>
</dbReference>
<dbReference type="InterPro" id="IPR013087">
    <property type="entry name" value="Znf_C2H2_type"/>
</dbReference>
<reference evidence="8" key="2">
    <citation type="submission" date="2020-06" db="EMBL/GenBank/DDBJ databases">
        <authorList>
            <person name="Sheffer M."/>
        </authorList>
    </citation>
    <scope>NUCLEOTIDE SEQUENCE</scope>
</reference>
<dbReference type="PROSITE" id="PS50808">
    <property type="entry name" value="ZF_BED"/>
    <property type="match status" value="1"/>
</dbReference>
<feature type="domain" description="C2H2-type" evidence="5">
    <location>
        <begin position="48"/>
        <end position="76"/>
    </location>
</feature>
<dbReference type="PROSITE" id="PS00028">
    <property type="entry name" value="ZINC_FINGER_C2H2_1"/>
    <property type="match status" value="2"/>
</dbReference>
<dbReference type="EMBL" id="JABXBU010000012">
    <property type="protein sequence ID" value="KAF8789432.1"/>
    <property type="molecule type" value="Genomic_DNA"/>
</dbReference>
<gene>
    <name evidence="8" type="ORF">HNY73_007370</name>
</gene>
<evidence type="ECO:0000256" key="1">
    <source>
        <dbReference type="ARBA" id="ARBA00022723"/>
    </source>
</evidence>
<dbReference type="Pfam" id="PF00096">
    <property type="entry name" value="zf-C2H2"/>
    <property type="match status" value="1"/>
</dbReference>
<sequence length="1119" mass="125808">MESIEDVFENSELPLNSEVLALADFGDLTTEQLDSPFEDDEDDSPKQFACSLCEKCFNLQSNLKKHERIIHRTKSLECFKCKKTFTSICNLKRHTEWHDDDDRRRKEAKSIFTTGSLRSSKLMAPQKADVDFMNIPENSDVGYIFEVDLEYPHELHHAHNGNPQAPEKIAVSPSDYSLDTKEIGQKLNFLVSNPSEKLIHNLRNKTLCKVYDSFLESQFISCLRMKSSKKSSPMWNHFEETAQDTRAKCKYCGSLVSYTIGSTGNLLRHMKTQHITIPLDGQDFNISINSISVGEENTKTLESIKSRRKNDAYKKLVEKLLLLTSVPACPPPPPAPADSPVHVAPDTALPVIPEKLPVPAPDNDVAPLGMLTKLKDRLLLRSSQQTSLPPLMIPGTSTKKPYVFAFWSHLFTKSSPQSFASPISCFGPPSDTEIDCDLLIYPAEVLAARLPLKSSSGPDGVSVRTLNRIPIRVLCKVYSAFLLLRWVPGFLLDSRTIFIPKKHDSAAPSHLRPLSIASVVVRQFHKILATRLLSQVDPFLDYLQFGFRPKDGIASAVHLLDDLLQDACRRLSSISLAVLDMEKAFDSVSHDAIFDALAARQVSPTLVEYLKLVYANSRTFLCFQGQISPDPVKPTRGVRQGDPLSPLFLLVFEEVLRSTPNYEGYVLHGRKINHIAYADDLVFVADSITGLNNIANKILPALHASGLNISIEKSSTISWKADGKNRRVIFDSKSTLLVRNRPVRSFRADENFKYLGVNFTPRGRVKFRTDLEERLNILAKSLLKPQQKFFFLVKYLLPSLYHQLSFVKLHSGMLKKLDISVRKFVRTVLHLPKDVPVAAFHANICDGGLGVPSLRWIVPLQAANRGSKHHLALLKYDGRQIRTTKDIDRMYQEKLHLQCDGWGLAQSSKVPGAHSWIQDGTSFLSGRDFISCIHVRLGVLYSGARVARGRDKDHLCSRGCSQPETLSHIIQTCYSTHGARIQRHDAICKYLARVFGDRGCAVHEEPHFQTSLGVQKPDLVVYTPERVLVLDVQGINEQYPLELAHDTKVQKYHSSLRPHLEVLRPNYKVLSLTANWRGALYEPSIRHLTGWGYLRAKDYKILSTRVLLGAKSAGICFST</sequence>
<dbReference type="SMART" id="SM00614">
    <property type="entry name" value="ZnF_BED"/>
    <property type="match status" value="1"/>
</dbReference>
<dbReference type="Pfam" id="PF02892">
    <property type="entry name" value="zf-BED"/>
    <property type="match status" value="1"/>
</dbReference>
<dbReference type="PANTHER" id="PTHR19446">
    <property type="entry name" value="REVERSE TRANSCRIPTASES"/>
    <property type="match status" value="1"/>
</dbReference>
<dbReference type="Gene3D" id="3.30.160.60">
    <property type="entry name" value="Classic Zinc Finger"/>
    <property type="match status" value="1"/>
</dbReference>
<comment type="caution">
    <text evidence="8">The sequence shown here is derived from an EMBL/GenBank/DDBJ whole genome shotgun (WGS) entry which is preliminary data.</text>
</comment>
<dbReference type="InterPro" id="IPR043502">
    <property type="entry name" value="DNA/RNA_pol_sf"/>
</dbReference>
<dbReference type="InterPro" id="IPR003656">
    <property type="entry name" value="Znf_BED"/>
</dbReference>
<reference evidence="8" key="1">
    <citation type="journal article" date="2020" name="bioRxiv">
        <title>Chromosome-level reference genome of the European wasp spider Argiope bruennichi: a resource for studies on range expansion and evolutionary adaptation.</title>
        <authorList>
            <person name="Sheffer M.M."/>
            <person name="Hoppe A."/>
            <person name="Krehenwinkel H."/>
            <person name="Uhl G."/>
            <person name="Kuss A.W."/>
            <person name="Jensen L."/>
            <person name="Jensen C."/>
            <person name="Gillespie R.G."/>
            <person name="Hoff K.J."/>
            <person name="Prost S."/>
        </authorList>
    </citation>
    <scope>NUCLEOTIDE SEQUENCE</scope>
</reference>
<dbReference type="SUPFAM" id="SSF57667">
    <property type="entry name" value="beta-beta-alpha zinc fingers"/>
    <property type="match status" value="2"/>
</dbReference>
<dbReference type="GO" id="GO:0003677">
    <property type="term" value="F:DNA binding"/>
    <property type="evidence" value="ECO:0007669"/>
    <property type="project" value="InterPro"/>
</dbReference>
<dbReference type="GO" id="GO:0071897">
    <property type="term" value="P:DNA biosynthetic process"/>
    <property type="evidence" value="ECO:0007669"/>
    <property type="project" value="UniProtKB-ARBA"/>
</dbReference>
<dbReference type="CDD" id="cd01650">
    <property type="entry name" value="RT_nLTR_like"/>
    <property type="match status" value="1"/>
</dbReference>
<evidence type="ECO:0000313" key="9">
    <source>
        <dbReference type="Proteomes" id="UP000807504"/>
    </source>
</evidence>
<evidence type="ECO:0000313" key="8">
    <source>
        <dbReference type="EMBL" id="KAF8789432.1"/>
    </source>
</evidence>
<evidence type="ECO:0000259" key="6">
    <source>
        <dbReference type="PROSITE" id="PS50808"/>
    </source>
</evidence>